<gene>
    <name evidence="1" type="ORF">CDAUBV1_LOCUS13332</name>
</gene>
<proteinExistence type="predicted"/>
<name>A0AAV2TMK0_CALDB</name>
<evidence type="ECO:0000313" key="1">
    <source>
        <dbReference type="EMBL" id="CAL5138500.1"/>
    </source>
</evidence>
<dbReference type="EMBL" id="CAXLJL010000490">
    <property type="protein sequence ID" value="CAL5138500.1"/>
    <property type="molecule type" value="Genomic_DNA"/>
</dbReference>
<sequence>MARDSYSKLNFDNSLRIVIPEHNYRQGERKTTLYQGAGWYIPSERRWEGYDAHHELPRLTRRDAIDFQREEDFVKFLKKRDVPNYKKLTAHIPSHPPYMKWNGHARVMTSEFDNTCLYNTTKKPIWDGPGYYGYYQEILDRMRKGQCRRASRKDNTGYPFFTHQTYF</sequence>
<accession>A0AAV2TMK0</accession>
<organism evidence="1 2">
    <name type="scientific">Calicophoron daubneyi</name>
    <name type="common">Rumen fluke</name>
    <name type="synonym">Paramphistomum daubneyi</name>
    <dbReference type="NCBI Taxonomy" id="300641"/>
    <lineage>
        <taxon>Eukaryota</taxon>
        <taxon>Metazoa</taxon>
        <taxon>Spiralia</taxon>
        <taxon>Lophotrochozoa</taxon>
        <taxon>Platyhelminthes</taxon>
        <taxon>Trematoda</taxon>
        <taxon>Digenea</taxon>
        <taxon>Plagiorchiida</taxon>
        <taxon>Pronocephalata</taxon>
        <taxon>Paramphistomoidea</taxon>
        <taxon>Paramphistomidae</taxon>
        <taxon>Calicophoron</taxon>
    </lineage>
</organism>
<reference evidence="1" key="1">
    <citation type="submission" date="2024-06" db="EMBL/GenBank/DDBJ databases">
        <authorList>
            <person name="Liu X."/>
            <person name="Lenzi L."/>
            <person name="Haldenby T S."/>
            <person name="Uol C."/>
        </authorList>
    </citation>
    <scope>NUCLEOTIDE SEQUENCE</scope>
</reference>
<dbReference type="AlphaFoldDB" id="A0AAV2TMK0"/>
<evidence type="ECO:0000313" key="2">
    <source>
        <dbReference type="Proteomes" id="UP001497525"/>
    </source>
</evidence>
<dbReference type="Proteomes" id="UP001497525">
    <property type="component" value="Unassembled WGS sequence"/>
</dbReference>
<comment type="caution">
    <text evidence="1">The sequence shown here is derived from an EMBL/GenBank/DDBJ whole genome shotgun (WGS) entry which is preliminary data.</text>
</comment>
<protein>
    <submittedName>
        <fullName evidence="1">Uncharacterized protein</fullName>
    </submittedName>
</protein>